<feature type="binding site" evidence="5">
    <location>
        <position position="110"/>
    </location>
    <ligand>
        <name>spermidine</name>
        <dbReference type="ChEBI" id="CHEBI:57834"/>
    </ligand>
</feature>
<dbReference type="RefSeq" id="WP_097651991.1">
    <property type="nucleotide sequence ID" value="NZ_LYXE01000075.1"/>
</dbReference>
<name>A0A2H3KMH9_9CHLR</name>
<dbReference type="CDD" id="cd13590">
    <property type="entry name" value="PBP2_PotD_PotF_like"/>
    <property type="match status" value="1"/>
</dbReference>
<dbReference type="InterPro" id="IPR006059">
    <property type="entry name" value="SBP"/>
</dbReference>
<evidence type="ECO:0000256" key="3">
    <source>
        <dbReference type="ARBA" id="ARBA00022729"/>
    </source>
</evidence>
<dbReference type="InterPro" id="IPR001188">
    <property type="entry name" value="Sperm_putr-bd"/>
</dbReference>
<keyword evidence="8" id="KW-1185">Reference proteome</keyword>
<evidence type="ECO:0000256" key="5">
    <source>
        <dbReference type="PIRSR" id="PIRSR019574-1"/>
    </source>
</evidence>
<gene>
    <name evidence="7" type="ORF">A9Q02_12635</name>
</gene>
<accession>A0A2H3KMH9</accession>
<evidence type="ECO:0000313" key="7">
    <source>
        <dbReference type="EMBL" id="PDV99342.1"/>
    </source>
</evidence>
<dbReference type="GO" id="GO:0042597">
    <property type="term" value="C:periplasmic space"/>
    <property type="evidence" value="ECO:0007669"/>
    <property type="project" value="UniProtKB-SubCell"/>
</dbReference>
<dbReference type="EMBL" id="LYXE01000075">
    <property type="protein sequence ID" value="PDV99342.1"/>
    <property type="molecule type" value="Genomic_DNA"/>
</dbReference>
<protein>
    <submittedName>
        <fullName evidence="7">ABC transporter substrate-binding protein</fullName>
    </submittedName>
</protein>
<evidence type="ECO:0000256" key="6">
    <source>
        <dbReference type="SAM" id="SignalP"/>
    </source>
</evidence>
<dbReference type="Gene3D" id="3.40.190.10">
    <property type="entry name" value="Periplasmic binding protein-like II"/>
    <property type="match status" value="2"/>
</dbReference>
<dbReference type="PANTHER" id="PTHR30222:SF17">
    <property type="entry name" value="SPERMIDINE_PUTRESCINE-BINDING PERIPLASMIC PROTEIN"/>
    <property type="match status" value="1"/>
</dbReference>
<reference evidence="7 8" key="1">
    <citation type="submission" date="2016-05" db="EMBL/GenBank/DDBJ databases">
        <authorList>
            <person name="Lavstsen T."/>
            <person name="Jespersen J.S."/>
        </authorList>
    </citation>
    <scope>NUCLEOTIDE SEQUENCE [LARGE SCALE GENOMIC DNA]</scope>
    <source>
        <strain evidence="7 8">B7-9</strain>
    </source>
</reference>
<comment type="caution">
    <text evidence="7">The sequence shown here is derived from an EMBL/GenBank/DDBJ whole genome shotgun (WGS) entry which is preliminary data.</text>
</comment>
<dbReference type="OrthoDB" id="9769319at2"/>
<keyword evidence="3 6" id="KW-0732">Signal</keyword>
<organism evidence="7 8">
    <name type="scientific">Candidatus Chloroploca asiatica</name>
    <dbReference type="NCBI Taxonomy" id="1506545"/>
    <lineage>
        <taxon>Bacteria</taxon>
        <taxon>Bacillati</taxon>
        <taxon>Chloroflexota</taxon>
        <taxon>Chloroflexia</taxon>
        <taxon>Chloroflexales</taxon>
        <taxon>Chloroflexineae</taxon>
        <taxon>Oscillochloridaceae</taxon>
        <taxon>Candidatus Chloroploca</taxon>
    </lineage>
</organism>
<dbReference type="PANTHER" id="PTHR30222">
    <property type="entry name" value="SPERMIDINE/PUTRESCINE-BINDING PERIPLASMIC PROTEIN"/>
    <property type="match status" value="1"/>
</dbReference>
<comment type="subcellular location">
    <subcellularLocation>
        <location evidence="1">Periplasm</location>
    </subcellularLocation>
</comment>
<sequence length="383" mass="42622">MRQRFFWLMLVLVLPWLVACGAGTPTGSVPTTDASGGESAATDDGVDRTRLSRELYFYNWSDYINPEILTQFEEEYGVRVIVDIFDSNEDLIAKIRAGNSGYDLIAPSDYAVQIIALDDLAAPLDQTLLPNMQYLDPGLLNKYFDPGNVISVPYMYGLTGIAYNRTFFPEGITSWSVLFDPAQLPAFRGRFSMLDDERETPGAVLKYLGASINTTDPAILQQVETILIDQKPFLASYNSSDVNRRLASEEFILAHTWSGAAMQARTGLGDEFSGNANIAFVIPDEGGAIWMDNLVILRESPNAYTAHVFINFLLRPDVAATNADYVGYLTPNEAAIPLLSQEVRDLYAAGFAPDEAMLERLEWIERDEDTVVFTELWTRVKGQ</sequence>
<dbReference type="PIRSF" id="PIRSF019574">
    <property type="entry name" value="Periplasmic_polyamine_BP"/>
    <property type="match status" value="1"/>
</dbReference>
<proteinExistence type="predicted"/>
<dbReference type="Proteomes" id="UP000220922">
    <property type="component" value="Unassembled WGS sequence"/>
</dbReference>
<keyword evidence="4" id="KW-0574">Periplasm</keyword>
<dbReference type="SUPFAM" id="SSF53850">
    <property type="entry name" value="Periplasmic binding protein-like II"/>
    <property type="match status" value="1"/>
</dbReference>
<keyword evidence="2" id="KW-0813">Transport</keyword>
<dbReference type="GO" id="GO:0019808">
    <property type="term" value="F:polyamine binding"/>
    <property type="evidence" value="ECO:0007669"/>
    <property type="project" value="InterPro"/>
</dbReference>
<dbReference type="PROSITE" id="PS51257">
    <property type="entry name" value="PROKAR_LIPOPROTEIN"/>
    <property type="match status" value="1"/>
</dbReference>
<evidence type="ECO:0000313" key="8">
    <source>
        <dbReference type="Proteomes" id="UP000220922"/>
    </source>
</evidence>
<dbReference type="Pfam" id="PF13416">
    <property type="entry name" value="SBP_bac_8"/>
    <property type="match status" value="1"/>
</dbReference>
<feature type="signal peptide" evidence="6">
    <location>
        <begin position="1"/>
        <end position="21"/>
    </location>
</feature>
<dbReference type="GO" id="GO:0015846">
    <property type="term" value="P:polyamine transport"/>
    <property type="evidence" value="ECO:0007669"/>
    <property type="project" value="InterPro"/>
</dbReference>
<evidence type="ECO:0000256" key="1">
    <source>
        <dbReference type="ARBA" id="ARBA00004418"/>
    </source>
</evidence>
<dbReference type="AlphaFoldDB" id="A0A2H3KMH9"/>
<evidence type="ECO:0000256" key="2">
    <source>
        <dbReference type="ARBA" id="ARBA00022448"/>
    </source>
</evidence>
<evidence type="ECO:0000256" key="4">
    <source>
        <dbReference type="ARBA" id="ARBA00022764"/>
    </source>
</evidence>
<feature type="chain" id="PRO_5013729498" evidence="6">
    <location>
        <begin position="22"/>
        <end position="383"/>
    </location>
</feature>
<feature type="binding site" evidence="5">
    <location>
        <begin position="196"/>
        <end position="199"/>
    </location>
    <ligand>
        <name>spermidine</name>
        <dbReference type="ChEBI" id="CHEBI:57834"/>
    </ligand>
</feature>
<dbReference type="PRINTS" id="PR00909">
    <property type="entry name" value="SPERMDNBNDNG"/>
</dbReference>